<dbReference type="CDD" id="cd07332">
    <property type="entry name" value="M48C_Oma1_like"/>
    <property type="match status" value="1"/>
</dbReference>
<keyword evidence="5 6" id="KW-0482">Metalloprotease</keyword>
<dbReference type="Gene3D" id="3.30.2010.10">
    <property type="entry name" value="Metalloproteases ('zincins'), catalytic domain"/>
    <property type="match status" value="1"/>
</dbReference>
<evidence type="ECO:0000256" key="3">
    <source>
        <dbReference type="ARBA" id="ARBA00022801"/>
    </source>
</evidence>
<keyword evidence="1 6" id="KW-0645">Protease</keyword>
<keyword evidence="7" id="KW-1133">Transmembrane helix</keyword>
<accession>A0A2T5MKP0</accession>
<keyword evidence="4 6" id="KW-0862">Zinc</keyword>
<gene>
    <name evidence="9" type="ORF">CJD38_03365</name>
</gene>
<dbReference type="GO" id="GO:0051603">
    <property type="term" value="P:proteolysis involved in protein catabolic process"/>
    <property type="evidence" value="ECO:0007669"/>
    <property type="project" value="TreeGrafter"/>
</dbReference>
<keyword evidence="10" id="KW-1185">Reference proteome</keyword>
<sequence length="380" mass="41027">MQPQIAVRVQAATLPKAGVAATLRFSGETLIVEGPELSLRAESAQVNVHVGGFDDDQLFLHWHDGQTSWSVTPIDKASHQALLAQSPSALLPHLRKGQFKAKAQRFKWNTVLTTLALFVLAIVLGIWQLDRVERWLAAQIPLSTEKRLGEATLKSLKNDDELDQTSVAAKAVSEIGGRLTKGSRYEYHWFVKEDDSINAFAMPGGVVIVHSGLIANADSPEQLAAVLAHEVQHVEQRHILQQMIHSAGLATVLALTMGDVSAIASVLLHSAGSMRHSRELEAQADAGGVKALVAAGIQPKGMAEFFSKLMAKEKEKGADKNPAILSFLSSHPATDERLAAMQVEIKANPCDCQAIKMDWAAVKGSLKKSEARPVKQGKSS</sequence>
<feature type="transmembrane region" description="Helical" evidence="7">
    <location>
        <begin position="106"/>
        <end position="127"/>
    </location>
</feature>
<protein>
    <recommendedName>
        <fullName evidence="8">Peptidase M48 domain-containing protein</fullName>
    </recommendedName>
</protein>
<dbReference type="Pfam" id="PF01435">
    <property type="entry name" value="Peptidase_M48"/>
    <property type="match status" value="1"/>
</dbReference>
<dbReference type="InterPro" id="IPR001915">
    <property type="entry name" value="Peptidase_M48"/>
</dbReference>
<keyword evidence="2" id="KW-0479">Metal-binding</keyword>
<dbReference type="AlphaFoldDB" id="A0A2T5MKP0"/>
<dbReference type="GO" id="GO:0016020">
    <property type="term" value="C:membrane"/>
    <property type="evidence" value="ECO:0007669"/>
    <property type="project" value="TreeGrafter"/>
</dbReference>
<dbReference type="InterPro" id="IPR051156">
    <property type="entry name" value="Mito/Outer_Membr_Metalloprot"/>
</dbReference>
<dbReference type="Proteomes" id="UP000244248">
    <property type="component" value="Unassembled WGS sequence"/>
</dbReference>
<evidence type="ECO:0000256" key="2">
    <source>
        <dbReference type="ARBA" id="ARBA00022723"/>
    </source>
</evidence>
<evidence type="ECO:0000313" key="9">
    <source>
        <dbReference type="EMBL" id="PTU33153.1"/>
    </source>
</evidence>
<organism evidence="9 10">
    <name type="scientific">Stenotrophobium rhamnosiphilum</name>
    <dbReference type="NCBI Taxonomy" id="2029166"/>
    <lineage>
        <taxon>Bacteria</taxon>
        <taxon>Pseudomonadati</taxon>
        <taxon>Pseudomonadota</taxon>
        <taxon>Gammaproteobacteria</taxon>
        <taxon>Nevskiales</taxon>
        <taxon>Nevskiaceae</taxon>
        <taxon>Stenotrophobium</taxon>
    </lineage>
</organism>
<evidence type="ECO:0000313" key="10">
    <source>
        <dbReference type="Proteomes" id="UP000244248"/>
    </source>
</evidence>
<keyword evidence="7" id="KW-0812">Transmembrane</keyword>
<name>A0A2T5MKP0_9GAMM</name>
<keyword evidence="7" id="KW-0472">Membrane</keyword>
<feature type="domain" description="Peptidase M48" evidence="8">
    <location>
        <begin position="190"/>
        <end position="342"/>
    </location>
</feature>
<dbReference type="OrthoDB" id="9810445at2"/>
<dbReference type="PANTHER" id="PTHR22726">
    <property type="entry name" value="METALLOENDOPEPTIDASE OMA1"/>
    <property type="match status" value="1"/>
</dbReference>
<proteinExistence type="inferred from homology"/>
<evidence type="ECO:0000256" key="7">
    <source>
        <dbReference type="SAM" id="Phobius"/>
    </source>
</evidence>
<comment type="cofactor">
    <cofactor evidence="6">
        <name>Zn(2+)</name>
        <dbReference type="ChEBI" id="CHEBI:29105"/>
    </cofactor>
    <text evidence="6">Binds 1 zinc ion per subunit.</text>
</comment>
<dbReference type="RefSeq" id="WP_107938862.1">
    <property type="nucleotide sequence ID" value="NZ_QANS01000001.1"/>
</dbReference>
<reference evidence="9 10" key="1">
    <citation type="submission" date="2018-04" db="EMBL/GenBank/DDBJ databases">
        <title>Novel species isolated from glacier.</title>
        <authorList>
            <person name="Liu Q."/>
            <person name="Xin Y.-H."/>
        </authorList>
    </citation>
    <scope>NUCLEOTIDE SEQUENCE [LARGE SCALE GENOMIC DNA]</scope>
    <source>
        <strain evidence="9 10">GT1R17</strain>
    </source>
</reference>
<comment type="similarity">
    <text evidence="6">Belongs to the peptidase M48 family.</text>
</comment>
<evidence type="ECO:0000256" key="5">
    <source>
        <dbReference type="ARBA" id="ARBA00023049"/>
    </source>
</evidence>
<dbReference type="EMBL" id="QANS01000001">
    <property type="protein sequence ID" value="PTU33153.1"/>
    <property type="molecule type" value="Genomic_DNA"/>
</dbReference>
<dbReference type="GO" id="GO:0004222">
    <property type="term" value="F:metalloendopeptidase activity"/>
    <property type="evidence" value="ECO:0007669"/>
    <property type="project" value="InterPro"/>
</dbReference>
<dbReference type="PANTHER" id="PTHR22726:SF1">
    <property type="entry name" value="METALLOENDOPEPTIDASE OMA1, MITOCHONDRIAL"/>
    <property type="match status" value="1"/>
</dbReference>
<evidence type="ECO:0000256" key="1">
    <source>
        <dbReference type="ARBA" id="ARBA00022670"/>
    </source>
</evidence>
<evidence type="ECO:0000256" key="6">
    <source>
        <dbReference type="RuleBase" id="RU003983"/>
    </source>
</evidence>
<evidence type="ECO:0000259" key="8">
    <source>
        <dbReference type="Pfam" id="PF01435"/>
    </source>
</evidence>
<evidence type="ECO:0000256" key="4">
    <source>
        <dbReference type="ARBA" id="ARBA00022833"/>
    </source>
</evidence>
<dbReference type="GO" id="GO:0046872">
    <property type="term" value="F:metal ion binding"/>
    <property type="evidence" value="ECO:0007669"/>
    <property type="project" value="UniProtKB-KW"/>
</dbReference>
<comment type="caution">
    <text evidence="9">The sequence shown here is derived from an EMBL/GenBank/DDBJ whole genome shotgun (WGS) entry which is preliminary data.</text>
</comment>
<keyword evidence="3 6" id="KW-0378">Hydrolase</keyword>